<dbReference type="PANTHER" id="PTHR42760">
    <property type="entry name" value="SHORT-CHAIN DEHYDROGENASES/REDUCTASES FAMILY MEMBER"/>
    <property type="match status" value="1"/>
</dbReference>
<dbReference type="InterPro" id="IPR036291">
    <property type="entry name" value="NAD(P)-bd_dom_sf"/>
</dbReference>
<protein>
    <submittedName>
        <fullName evidence="2">NAD(P)-binding protein</fullName>
    </submittedName>
</protein>
<organism evidence="2 3">
    <name type="scientific">Plenodomus tracheiphilus IPT5</name>
    <dbReference type="NCBI Taxonomy" id="1408161"/>
    <lineage>
        <taxon>Eukaryota</taxon>
        <taxon>Fungi</taxon>
        <taxon>Dikarya</taxon>
        <taxon>Ascomycota</taxon>
        <taxon>Pezizomycotina</taxon>
        <taxon>Dothideomycetes</taxon>
        <taxon>Pleosporomycetidae</taxon>
        <taxon>Pleosporales</taxon>
        <taxon>Pleosporineae</taxon>
        <taxon>Leptosphaeriaceae</taxon>
        <taxon>Plenodomus</taxon>
    </lineage>
</organism>
<dbReference type="Pfam" id="PF00106">
    <property type="entry name" value="adh_short"/>
    <property type="match status" value="1"/>
</dbReference>
<proteinExistence type="inferred from homology"/>
<dbReference type="PANTHER" id="PTHR42760:SF122">
    <property type="entry name" value="NAD(P)-BINDING PROTEIN"/>
    <property type="match status" value="1"/>
</dbReference>
<dbReference type="AlphaFoldDB" id="A0A6A7AQB2"/>
<dbReference type="Gene3D" id="3.40.50.720">
    <property type="entry name" value="NAD(P)-binding Rossmann-like Domain"/>
    <property type="match status" value="1"/>
</dbReference>
<evidence type="ECO:0000313" key="3">
    <source>
        <dbReference type="Proteomes" id="UP000799423"/>
    </source>
</evidence>
<dbReference type="OrthoDB" id="1933717at2759"/>
<dbReference type="InterPro" id="IPR002347">
    <property type="entry name" value="SDR_fam"/>
</dbReference>
<dbReference type="CDD" id="cd05233">
    <property type="entry name" value="SDR_c"/>
    <property type="match status" value="1"/>
</dbReference>
<name>A0A6A7AQB2_9PLEO</name>
<keyword evidence="3" id="KW-1185">Reference proteome</keyword>
<evidence type="ECO:0000313" key="2">
    <source>
        <dbReference type="EMBL" id="KAF2845253.1"/>
    </source>
</evidence>
<reference evidence="2" key="1">
    <citation type="submission" date="2020-01" db="EMBL/GenBank/DDBJ databases">
        <authorList>
            <consortium name="DOE Joint Genome Institute"/>
            <person name="Haridas S."/>
            <person name="Albert R."/>
            <person name="Binder M."/>
            <person name="Bloem J."/>
            <person name="Labutti K."/>
            <person name="Salamov A."/>
            <person name="Andreopoulos B."/>
            <person name="Baker S.E."/>
            <person name="Barry K."/>
            <person name="Bills G."/>
            <person name="Bluhm B.H."/>
            <person name="Cannon C."/>
            <person name="Castanera R."/>
            <person name="Culley D.E."/>
            <person name="Daum C."/>
            <person name="Ezra D."/>
            <person name="Gonzalez J.B."/>
            <person name="Henrissat B."/>
            <person name="Kuo A."/>
            <person name="Liang C."/>
            <person name="Lipzen A."/>
            <person name="Lutzoni F."/>
            <person name="Magnuson J."/>
            <person name="Mondo S."/>
            <person name="Nolan M."/>
            <person name="Ohm R."/>
            <person name="Pangilinan J."/>
            <person name="Park H.-J."/>
            <person name="Ramirez L."/>
            <person name="Alfaro M."/>
            <person name="Sun H."/>
            <person name="Tritt A."/>
            <person name="Yoshinaga Y."/>
            <person name="Zwiers L.-H."/>
            <person name="Turgeon B.G."/>
            <person name="Goodwin S.B."/>
            <person name="Spatafora J.W."/>
            <person name="Crous P.W."/>
            <person name="Grigoriev I.V."/>
        </authorList>
    </citation>
    <scope>NUCLEOTIDE SEQUENCE</scope>
    <source>
        <strain evidence="2">IPT5</strain>
    </source>
</reference>
<sequence>MADWNKLLEDLQSTDLTKIYHHKPYPSISVTRPELSQAGRAILITGGGTGAGFGIAMQFVRASASTIIIVGRRLAVLQTARAQLQEEVKRLALDTNIIAQGCDITKKAEVDALWTELSSRGIIVDVYVANAAKFTEPKPLLELGTDEVWSQLEANVRWPLCLTEKFVKQAAGRQKFIVSISSAVVHNSVHPETRARPAYVLSKSSGTLLFQLLAQDHTPEELQIINLHPGLVFNSIMKDLGADPELFDSVELVGSFAVWAATKEAAFLHGRFVWCSWDVDELATGEMRKRIEEDPYYLRCSVVGLRGNNAA</sequence>
<dbReference type="Proteomes" id="UP000799423">
    <property type="component" value="Unassembled WGS sequence"/>
</dbReference>
<dbReference type="SUPFAM" id="SSF51735">
    <property type="entry name" value="NAD(P)-binding Rossmann-fold domains"/>
    <property type="match status" value="1"/>
</dbReference>
<comment type="similarity">
    <text evidence="1">Belongs to the short-chain dehydrogenases/reductases (SDR) family.</text>
</comment>
<dbReference type="GO" id="GO:0016616">
    <property type="term" value="F:oxidoreductase activity, acting on the CH-OH group of donors, NAD or NADP as acceptor"/>
    <property type="evidence" value="ECO:0007669"/>
    <property type="project" value="TreeGrafter"/>
</dbReference>
<accession>A0A6A7AQB2</accession>
<gene>
    <name evidence="2" type="ORF">T440DRAFT_511737</name>
</gene>
<dbReference type="GO" id="GO:0048038">
    <property type="term" value="F:quinone binding"/>
    <property type="evidence" value="ECO:0007669"/>
    <property type="project" value="TreeGrafter"/>
</dbReference>
<dbReference type="GO" id="GO:0006633">
    <property type="term" value="P:fatty acid biosynthetic process"/>
    <property type="evidence" value="ECO:0007669"/>
    <property type="project" value="TreeGrafter"/>
</dbReference>
<evidence type="ECO:0000256" key="1">
    <source>
        <dbReference type="ARBA" id="ARBA00006484"/>
    </source>
</evidence>
<dbReference type="EMBL" id="MU006351">
    <property type="protein sequence ID" value="KAF2845253.1"/>
    <property type="molecule type" value="Genomic_DNA"/>
</dbReference>